<proteinExistence type="predicted"/>
<sequence length="62" mass="6958">MSKNETPNENDTIYELLMVGGSELGSVPELTPEKLLSLILDLNKTDRHYATRLIMALHSTSR</sequence>
<reference evidence="1 2" key="1">
    <citation type="submission" date="2015-02" db="EMBL/GenBank/DDBJ databases">
        <title>Draft genome sequence of Pseudomonas stutzeri NT0128 isolated from wheat (Triticum turgidum) rhizosphere.</title>
        <authorList>
            <person name="Tovi N."/>
            <person name="Frenk S."/>
            <person name="Hadar Y."/>
            <person name="Minz D."/>
        </authorList>
    </citation>
    <scope>NUCLEOTIDE SEQUENCE [LARGE SCALE GENOMIC DNA]</scope>
    <source>
        <strain evidence="1 2">NT0128</strain>
    </source>
</reference>
<accession>A0A0D9APB0</accession>
<evidence type="ECO:0000313" key="1">
    <source>
        <dbReference type="EMBL" id="KJH82860.1"/>
    </source>
</evidence>
<dbReference type="AlphaFoldDB" id="A0A0D9APB0"/>
<comment type="caution">
    <text evidence="1">The sequence shown here is derived from an EMBL/GenBank/DDBJ whole genome shotgun (WGS) entry which is preliminary data.</text>
</comment>
<evidence type="ECO:0000313" key="2">
    <source>
        <dbReference type="Proteomes" id="UP000032487"/>
    </source>
</evidence>
<dbReference type="Proteomes" id="UP000032487">
    <property type="component" value="Unassembled WGS sequence"/>
</dbReference>
<organism evidence="1 2">
    <name type="scientific">Stutzerimonas stutzeri</name>
    <name type="common">Pseudomonas stutzeri</name>
    <dbReference type="NCBI Taxonomy" id="316"/>
    <lineage>
        <taxon>Bacteria</taxon>
        <taxon>Pseudomonadati</taxon>
        <taxon>Pseudomonadota</taxon>
        <taxon>Gammaproteobacteria</taxon>
        <taxon>Pseudomonadales</taxon>
        <taxon>Pseudomonadaceae</taxon>
        <taxon>Stutzerimonas</taxon>
    </lineage>
</organism>
<protein>
    <submittedName>
        <fullName evidence="1">Uncharacterized protein</fullName>
    </submittedName>
</protein>
<gene>
    <name evidence="1" type="ORF">UF78_08435</name>
</gene>
<dbReference type="EMBL" id="JYHV01000014">
    <property type="protein sequence ID" value="KJH82860.1"/>
    <property type="molecule type" value="Genomic_DNA"/>
</dbReference>
<dbReference type="PATRIC" id="fig|316.101.peg.1402"/>
<name>A0A0D9APB0_STUST</name>
<dbReference type="RefSeq" id="WP_045161666.1">
    <property type="nucleotide sequence ID" value="NZ_JYHV01000014.1"/>
</dbReference>